<dbReference type="OrthoDB" id="21655at10239"/>
<dbReference type="KEGG" id="vg:4179114"/>
<dbReference type="Proteomes" id="UP000242804">
    <property type="component" value="Segment"/>
</dbReference>
<protein>
    <submittedName>
        <fullName evidence="1">Uncharacterized protein</fullName>
    </submittedName>
</protein>
<evidence type="ECO:0000313" key="1">
    <source>
        <dbReference type="EMBL" id="ABC74928.1"/>
    </source>
</evidence>
<accession>Q0ZP26</accession>
<sequence length="192" mass="22280">MSFSKKTFLHNNNNYAFIDNDDKETDYCFIFAQQGGDAVVYHYKCDYLNKRARRCSNSITVSVDKELFQIVLTREKRENSLPVYVSETMITELVKSDMCKGIVKTSVTNIGKNDSSSVIYYVTDELEGKILYYDDTLLMPLYLTLYGNIYPDVHNHLIDPVKSVFLDRSINNIRRTGFLNKIYNDPFEIAIE</sequence>
<reference evidence="1 2" key="1">
    <citation type="journal article" date="2006" name="J. Virol.">
        <title>Sequence analysis and organization of the Neodiprion abietis nucleopolyhedrovirus genome.</title>
        <authorList>
            <person name="Duffy S.P."/>
            <person name="Young A.M."/>
            <person name="Morin B."/>
            <person name="Lucarotti C.J."/>
            <person name="Koop B.F."/>
            <person name="Levin D.B."/>
        </authorList>
    </citation>
    <scope>NUCLEOTIDE SEQUENCE [LARGE SCALE GENOMIC DNA]</scope>
</reference>
<name>Q0ZP26_9CBAC</name>
<organism evidence="1 2">
    <name type="scientific">Neodiprion abietis nucleopolyhedrovirus</name>
    <dbReference type="NCBI Taxonomy" id="204507"/>
    <lineage>
        <taxon>Viruses</taxon>
        <taxon>Viruses incertae sedis</taxon>
        <taxon>Naldaviricetes</taxon>
        <taxon>Lefavirales</taxon>
        <taxon>Baculoviridae</taxon>
        <taxon>Gammabaculovirus</taxon>
        <taxon>Gammabaculovirus neabietis</taxon>
    </lineage>
</organism>
<keyword evidence="2" id="KW-1185">Reference proteome</keyword>
<dbReference type="EMBL" id="DQ317692">
    <property type="protein sequence ID" value="ABC74928.1"/>
    <property type="molecule type" value="Genomic_DNA"/>
</dbReference>
<evidence type="ECO:0000313" key="2">
    <source>
        <dbReference type="Proteomes" id="UP000242804"/>
    </source>
</evidence>
<dbReference type="RefSeq" id="YP_667902.1">
    <property type="nucleotide sequence ID" value="NC_008252.1"/>
</dbReference>
<proteinExistence type="predicted"/>
<dbReference type="GeneID" id="4179114"/>